<dbReference type="Ensembl" id="ENSLCAT00010022982.1">
    <property type="protein sequence ID" value="ENSLCAP00010022493.1"/>
    <property type="gene ID" value="ENSLCAG00010010558.1"/>
</dbReference>
<proteinExistence type="predicted"/>
<keyword evidence="2" id="KW-1185">Reference proteome</keyword>
<dbReference type="Proteomes" id="UP000314980">
    <property type="component" value="Unassembled WGS sequence"/>
</dbReference>
<accession>A0A4W6DCQ6</accession>
<dbReference type="InParanoid" id="A0A4W6DCQ6"/>
<protein>
    <submittedName>
        <fullName evidence="1">Uncharacterized protein</fullName>
    </submittedName>
</protein>
<evidence type="ECO:0000313" key="2">
    <source>
        <dbReference type="Proteomes" id="UP000314980"/>
    </source>
</evidence>
<dbReference type="GeneTree" id="ENSGT00940000177611"/>
<dbReference type="GO" id="GO:0003676">
    <property type="term" value="F:nucleic acid binding"/>
    <property type="evidence" value="ECO:0007669"/>
    <property type="project" value="InterPro"/>
</dbReference>
<dbReference type="Gene3D" id="3.30.420.10">
    <property type="entry name" value="Ribonuclease H-like superfamily/Ribonuclease H"/>
    <property type="match status" value="1"/>
</dbReference>
<evidence type="ECO:0000313" key="1">
    <source>
        <dbReference type="Ensembl" id="ENSLCAP00010022493.1"/>
    </source>
</evidence>
<dbReference type="AlphaFoldDB" id="A0A4W6DCQ6"/>
<name>A0A4W6DCQ6_LATCA</name>
<organism evidence="1 2">
    <name type="scientific">Lates calcarifer</name>
    <name type="common">Barramundi</name>
    <name type="synonym">Holocentrus calcarifer</name>
    <dbReference type="NCBI Taxonomy" id="8187"/>
    <lineage>
        <taxon>Eukaryota</taxon>
        <taxon>Metazoa</taxon>
        <taxon>Chordata</taxon>
        <taxon>Craniata</taxon>
        <taxon>Vertebrata</taxon>
        <taxon>Euteleostomi</taxon>
        <taxon>Actinopterygii</taxon>
        <taxon>Neopterygii</taxon>
        <taxon>Teleostei</taxon>
        <taxon>Neoteleostei</taxon>
        <taxon>Acanthomorphata</taxon>
        <taxon>Carangaria</taxon>
        <taxon>Carangaria incertae sedis</taxon>
        <taxon>Centropomidae</taxon>
        <taxon>Lates</taxon>
    </lineage>
</organism>
<reference evidence="1" key="2">
    <citation type="submission" date="2025-08" db="UniProtKB">
        <authorList>
            <consortium name="Ensembl"/>
        </authorList>
    </citation>
    <scope>IDENTIFICATION</scope>
</reference>
<dbReference type="InterPro" id="IPR036397">
    <property type="entry name" value="RNaseH_sf"/>
</dbReference>
<sequence>SSVPPALYVIMLLTTHPGPAEPTENLWWIIKRSVSKHKPKNVEELKAVTQEEWDKIPPQQYERLVGNMPARIRALLFEHILLFVDFYTDNVEN</sequence>
<reference evidence="1" key="3">
    <citation type="submission" date="2025-09" db="UniProtKB">
        <authorList>
            <consortium name="Ensembl"/>
        </authorList>
    </citation>
    <scope>IDENTIFICATION</scope>
</reference>
<reference evidence="2" key="1">
    <citation type="submission" date="2015-09" db="EMBL/GenBank/DDBJ databases">
        <authorList>
            <person name="Sai Rama Sridatta P."/>
        </authorList>
    </citation>
    <scope>NUCLEOTIDE SEQUENCE [LARGE SCALE GENOMIC DNA]</scope>
</reference>